<feature type="region of interest" description="Disordered" evidence="3">
    <location>
        <begin position="1"/>
        <end position="29"/>
    </location>
</feature>
<dbReference type="Pfam" id="PF00291">
    <property type="entry name" value="PALP"/>
    <property type="match status" value="1"/>
</dbReference>
<dbReference type="PANTHER" id="PTHR42937:SF1">
    <property type="entry name" value="DIAMINOPROPIONATE AMMONIA-LYASE"/>
    <property type="match status" value="1"/>
</dbReference>
<evidence type="ECO:0000259" key="4">
    <source>
        <dbReference type="Pfam" id="PF00291"/>
    </source>
</evidence>
<dbReference type="InterPro" id="IPR036052">
    <property type="entry name" value="TrpB-like_PALP_sf"/>
</dbReference>
<dbReference type="Gene3D" id="3.40.50.1100">
    <property type="match status" value="2"/>
</dbReference>
<sequence>MPDLYDNPLRGHPDQLDLPASIPLPEDDPAPVEELLSRCPAHAETPLVEAPGLAEAAGIGALFVKDERDRMGLGSFKALGAAHVIARAAVETGAEDLTQALTGETYVTASAGNHGLSVAAGARVFGAKAVVYLSDTVPHAFALRLEETGAEVVRAGKTYEASMDAAAEAAQQKGWRLLSDSSWEGYTDPPRLLMQGYLALMAEVARQIGDAPSHVFVQAGVGGLAAAVAAAARRAWGDAPRIVIVEPTAAPCIAKSLSAGMPVLTEGPVSTMGRLDCKAASLIALKGLARDADAVVLVSDGEVADQMARIADAGLETTPSGGAGLAALLTSDALRDRLGLTASSRALAFVTETA</sequence>
<dbReference type="EMBL" id="JBHTMU010000007">
    <property type="protein sequence ID" value="MFD1341979.1"/>
    <property type="molecule type" value="Genomic_DNA"/>
</dbReference>
<gene>
    <name evidence="5" type="ORF">ACFQ4E_06080</name>
</gene>
<proteinExistence type="predicted"/>
<organism evidence="5 6">
    <name type="scientific">Litorisediminicola beolgyonensis</name>
    <dbReference type="NCBI Taxonomy" id="1173614"/>
    <lineage>
        <taxon>Bacteria</taxon>
        <taxon>Pseudomonadati</taxon>
        <taxon>Pseudomonadota</taxon>
        <taxon>Alphaproteobacteria</taxon>
        <taxon>Rhodobacterales</taxon>
        <taxon>Paracoccaceae</taxon>
        <taxon>Litorisediminicola</taxon>
    </lineage>
</organism>
<feature type="domain" description="Tryptophan synthase beta chain-like PALP" evidence="4">
    <location>
        <begin position="41"/>
        <end position="351"/>
    </location>
</feature>
<dbReference type="SUPFAM" id="SSF53686">
    <property type="entry name" value="Tryptophan synthase beta subunit-like PLP-dependent enzymes"/>
    <property type="match status" value="1"/>
</dbReference>
<evidence type="ECO:0000313" key="5">
    <source>
        <dbReference type="EMBL" id="MFD1341979.1"/>
    </source>
</evidence>
<reference evidence="6" key="1">
    <citation type="journal article" date="2019" name="Int. J. Syst. Evol. Microbiol.">
        <title>The Global Catalogue of Microorganisms (GCM) 10K type strain sequencing project: providing services to taxonomists for standard genome sequencing and annotation.</title>
        <authorList>
            <consortium name="The Broad Institute Genomics Platform"/>
            <consortium name="The Broad Institute Genome Sequencing Center for Infectious Disease"/>
            <person name="Wu L."/>
            <person name="Ma J."/>
        </authorList>
    </citation>
    <scope>NUCLEOTIDE SEQUENCE [LARGE SCALE GENOMIC DNA]</scope>
    <source>
        <strain evidence="6">CCUG 62953</strain>
    </source>
</reference>
<dbReference type="RefSeq" id="WP_386802040.1">
    <property type="nucleotide sequence ID" value="NZ_JBHTMU010000007.1"/>
</dbReference>
<keyword evidence="6" id="KW-1185">Reference proteome</keyword>
<dbReference type="Proteomes" id="UP001597135">
    <property type="component" value="Unassembled WGS sequence"/>
</dbReference>
<name>A0ABW3ZG58_9RHOB</name>
<evidence type="ECO:0000313" key="6">
    <source>
        <dbReference type="Proteomes" id="UP001597135"/>
    </source>
</evidence>
<comment type="caution">
    <text evidence="5">The sequence shown here is derived from an EMBL/GenBank/DDBJ whole genome shotgun (WGS) entry which is preliminary data.</text>
</comment>
<dbReference type="InterPro" id="IPR001926">
    <property type="entry name" value="TrpB-like_PALP"/>
</dbReference>
<comment type="cofactor">
    <cofactor evidence="1">
        <name>pyridoxal 5'-phosphate</name>
        <dbReference type="ChEBI" id="CHEBI:597326"/>
    </cofactor>
</comment>
<protein>
    <submittedName>
        <fullName evidence="5">Pyridoxal-phosphate dependent enzyme</fullName>
    </submittedName>
</protein>
<keyword evidence="2" id="KW-0663">Pyridoxal phosphate</keyword>
<evidence type="ECO:0000256" key="1">
    <source>
        <dbReference type="ARBA" id="ARBA00001933"/>
    </source>
</evidence>
<dbReference type="PANTHER" id="PTHR42937">
    <property type="match status" value="1"/>
</dbReference>
<evidence type="ECO:0000256" key="2">
    <source>
        <dbReference type="ARBA" id="ARBA00022898"/>
    </source>
</evidence>
<evidence type="ECO:0000256" key="3">
    <source>
        <dbReference type="SAM" id="MobiDB-lite"/>
    </source>
</evidence>
<accession>A0ABW3ZG58</accession>